<dbReference type="AlphaFoldDB" id="A0AAD4F7G1"/>
<protein>
    <submittedName>
        <fullName evidence="1">Uncharacterized protein</fullName>
    </submittedName>
</protein>
<gene>
    <name evidence="1" type="ORF">NEMBOFW57_004097</name>
</gene>
<organism evidence="1 2">
    <name type="scientific">Staphylotrichum longicolle</name>
    <dbReference type="NCBI Taxonomy" id="669026"/>
    <lineage>
        <taxon>Eukaryota</taxon>
        <taxon>Fungi</taxon>
        <taxon>Dikarya</taxon>
        <taxon>Ascomycota</taxon>
        <taxon>Pezizomycotina</taxon>
        <taxon>Sordariomycetes</taxon>
        <taxon>Sordariomycetidae</taxon>
        <taxon>Sordariales</taxon>
        <taxon>Chaetomiaceae</taxon>
        <taxon>Staphylotrichum</taxon>
    </lineage>
</organism>
<reference evidence="1" key="1">
    <citation type="submission" date="2023-02" db="EMBL/GenBank/DDBJ databases">
        <authorList>
            <person name="Palmer J.M."/>
        </authorList>
    </citation>
    <scope>NUCLEOTIDE SEQUENCE</scope>
    <source>
        <strain evidence="1">FW57</strain>
    </source>
</reference>
<keyword evidence="2" id="KW-1185">Reference proteome</keyword>
<name>A0AAD4F7G1_9PEZI</name>
<accession>A0AAD4F7G1</accession>
<dbReference type="Proteomes" id="UP001197093">
    <property type="component" value="Unassembled WGS sequence"/>
</dbReference>
<comment type="caution">
    <text evidence="1">The sequence shown here is derived from an EMBL/GenBank/DDBJ whole genome shotgun (WGS) entry which is preliminary data.</text>
</comment>
<proteinExistence type="predicted"/>
<sequence>MGPLESLSVSPRRLNAVKLSTLGRVQFIWTANIARHLLLSRNGERHCLELFALPCALQSGGGNVNPLVKAGLLSTELVDEIEGSYATLQILAPLKTSDDRLLHKNNRARHHGSAASTCRVKFDPRLEVLMQRDASQWQWDRTEFTQLWPRILALDAHLERTRPWSFWVIFRDRRDTVQYWTFL</sequence>
<evidence type="ECO:0000313" key="2">
    <source>
        <dbReference type="Proteomes" id="UP001197093"/>
    </source>
</evidence>
<dbReference type="EMBL" id="JAHCVI010000001">
    <property type="protein sequence ID" value="KAG7294035.1"/>
    <property type="molecule type" value="Genomic_DNA"/>
</dbReference>
<evidence type="ECO:0000313" key="1">
    <source>
        <dbReference type="EMBL" id="KAG7294035.1"/>
    </source>
</evidence>